<comment type="pathway">
    <text evidence="1">Cofactor biosynthesis; (R)-pantothenate biosynthesis; (R)-pantothenate from (R)-pantoate and beta-alanine: step 1/1.</text>
</comment>
<evidence type="ECO:0000256" key="9">
    <source>
        <dbReference type="ARBA" id="ARBA00029902"/>
    </source>
</evidence>
<evidence type="ECO:0000256" key="2">
    <source>
        <dbReference type="ARBA" id="ARBA00009256"/>
    </source>
</evidence>
<dbReference type="UniPathway" id="UPA00028">
    <property type="reaction ID" value="UER00005"/>
</dbReference>
<dbReference type="InterPro" id="IPR014729">
    <property type="entry name" value="Rossmann-like_a/b/a_fold"/>
</dbReference>
<keyword evidence="5" id="KW-0436">Ligase</keyword>
<dbReference type="GO" id="GO:0005524">
    <property type="term" value="F:ATP binding"/>
    <property type="evidence" value="ECO:0007669"/>
    <property type="project" value="UniProtKB-KW"/>
</dbReference>
<organism evidence="12 13">
    <name type="scientific">Musa acuminata subsp. malaccensis</name>
    <name type="common">Wild banana</name>
    <name type="synonym">Musa malaccensis</name>
    <dbReference type="NCBI Taxonomy" id="214687"/>
    <lineage>
        <taxon>Eukaryota</taxon>
        <taxon>Viridiplantae</taxon>
        <taxon>Streptophyta</taxon>
        <taxon>Embryophyta</taxon>
        <taxon>Tracheophyta</taxon>
        <taxon>Spermatophyta</taxon>
        <taxon>Magnoliopsida</taxon>
        <taxon>Liliopsida</taxon>
        <taxon>Zingiberales</taxon>
        <taxon>Musaceae</taxon>
        <taxon>Musa</taxon>
    </lineage>
</organism>
<accession>A0A804JRD5</accession>
<dbReference type="Gene3D" id="3.40.50.620">
    <property type="entry name" value="HUPs"/>
    <property type="match status" value="1"/>
</dbReference>
<dbReference type="PANTHER" id="PTHR21299:SF1">
    <property type="entry name" value="PANTOATE--BETA-ALANINE LIGASE"/>
    <property type="match status" value="1"/>
</dbReference>
<evidence type="ECO:0000256" key="5">
    <source>
        <dbReference type="ARBA" id="ARBA00022598"/>
    </source>
</evidence>
<dbReference type="PANTHER" id="PTHR21299">
    <property type="entry name" value="CYTIDYLATE KINASE/PANTOATE-BETA-ALANINE LIGASE"/>
    <property type="match status" value="1"/>
</dbReference>
<keyword evidence="13" id="KW-1185">Reference proteome</keyword>
<dbReference type="EC" id="6.3.2.1" evidence="3"/>
<evidence type="ECO:0000256" key="7">
    <source>
        <dbReference type="ARBA" id="ARBA00022741"/>
    </source>
</evidence>
<name>A0A804JRD5_MUSAM</name>
<protein>
    <recommendedName>
        <fullName evidence="4">Pantoate--beta-alanine ligase</fullName>
        <ecNumber evidence="3">6.3.2.1</ecNumber>
    </recommendedName>
    <alternativeName>
        <fullName evidence="10">Pantoate-activating enzyme</fullName>
    </alternativeName>
    <alternativeName>
        <fullName evidence="9">Pantothenate synthetase</fullName>
    </alternativeName>
</protein>
<reference evidence="12" key="1">
    <citation type="submission" date="2021-05" db="UniProtKB">
        <authorList>
            <consortium name="EnsemblPlants"/>
        </authorList>
    </citation>
    <scope>IDENTIFICATION</scope>
    <source>
        <strain evidence="12">subsp. malaccensis</strain>
    </source>
</reference>
<dbReference type="InterPro" id="IPR042176">
    <property type="entry name" value="Pantoate_ligase_C"/>
</dbReference>
<evidence type="ECO:0000256" key="4">
    <source>
        <dbReference type="ARBA" id="ARBA00015647"/>
    </source>
</evidence>
<dbReference type="GO" id="GO:0004592">
    <property type="term" value="F:pantoate-beta-alanine ligase activity"/>
    <property type="evidence" value="ECO:0007669"/>
    <property type="project" value="UniProtKB-EC"/>
</dbReference>
<evidence type="ECO:0000256" key="6">
    <source>
        <dbReference type="ARBA" id="ARBA00022655"/>
    </source>
</evidence>
<evidence type="ECO:0000256" key="3">
    <source>
        <dbReference type="ARBA" id="ARBA00012219"/>
    </source>
</evidence>
<dbReference type="OrthoDB" id="2020436at2759"/>
<dbReference type="Gramene" id="Ma07_t02550.1">
    <property type="protein sequence ID" value="Ma07_p02550.1"/>
    <property type="gene ID" value="Ma07_g02550"/>
</dbReference>
<comment type="similarity">
    <text evidence="2">Belongs to the pantothenate synthetase family.</text>
</comment>
<evidence type="ECO:0000256" key="11">
    <source>
        <dbReference type="ARBA" id="ARBA00048258"/>
    </source>
</evidence>
<dbReference type="GO" id="GO:0015940">
    <property type="term" value="P:pantothenate biosynthetic process"/>
    <property type="evidence" value="ECO:0007669"/>
    <property type="project" value="UniProtKB-UniPathway"/>
</dbReference>
<evidence type="ECO:0000256" key="1">
    <source>
        <dbReference type="ARBA" id="ARBA00004990"/>
    </source>
</evidence>
<dbReference type="EnsemblPlants" id="Ma07_t02550.1">
    <property type="protein sequence ID" value="Ma07_p02550.1"/>
    <property type="gene ID" value="Ma07_g02550"/>
</dbReference>
<dbReference type="GeneID" id="103990826"/>
<dbReference type="AlphaFoldDB" id="A0A804JRD5"/>
<keyword evidence="7" id="KW-0547">Nucleotide-binding</keyword>
<dbReference type="Proteomes" id="UP000012960">
    <property type="component" value="Unplaced"/>
</dbReference>
<dbReference type="SUPFAM" id="SSF52374">
    <property type="entry name" value="Nucleotidylyl transferase"/>
    <property type="match status" value="1"/>
</dbReference>
<evidence type="ECO:0000313" key="13">
    <source>
        <dbReference type="Proteomes" id="UP000012960"/>
    </source>
</evidence>
<dbReference type="InterPro" id="IPR003721">
    <property type="entry name" value="Pantoate_ligase"/>
</dbReference>
<sequence>MASEPEVIRDKTAMRRWSRSYRSKGKTLAFVPTMGFLHEGHLALVRAAGALADLTVVSIYVNPGQFAPSEDLDAYPADLRGDLHKLADLGVHAVFCPTNLYDYGEGGGRGDVQARRTEGAIGSSGSPVSCLEAAAGDGSGHETWVRVEKLERGLCGMSRPVFFRGVATIVAKLFNIVEPDIAVFGKKDYQQWRIICRMALSIYNSLSKAKYAALHEQSTCQELRSLVIQLVTEAGGRIDYVEIVEQESLIPVEEINSPAVICIAAWFGAVRLIDNMEINP</sequence>
<evidence type="ECO:0000256" key="10">
    <source>
        <dbReference type="ARBA" id="ARBA00032806"/>
    </source>
</evidence>
<keyword evidence="6" id="KW-0566">Pantothenate biosynthesis</keyword>
<dbReference type="Gene3D" id="3.30.1300.10">
    <property type="entry name" value="Pantoate-beta-alanine ligase, C-terminal domain"/>
    <property type="match status" value="1"/>
</dbReference>
<proteinExistence type="inferred from homology"/>
<evidence type="ECO:0000313" key="12">
    <source>
        <dbReference type="EnsemblPlants" id="Ma07_p02550.1"/>
    </source>
</evidence>
<evidence type="ECO:0000256" key="8">
    <source>
        <dbReference type="ARBA" id="ARBA00022840"/>
    </source>
</evidence>
<comment type="catalytic activity">
    <reaction evidence="11">
        <text>(R)-pantoate + beta-alanine + ATP = (R)-pantothenate + AMP + diphosphate + H(+)</text>
        <dbReference type="Rhea" id="RHEA:10912"/>
        <dbReference type="ChEBI" id="CHEBI:15378"/>
        <dbReference type="ChEBI" id="CHEBI:15980"/>
        <dbReference type="ChEBI" id="CHEBI:29032"/>
        <dbReference type="ChEBI" id="CHEBI:30616"/>
        <dbReference type="ChEBI" id="CHEBI:33019"/>
        <dbReference type="ChEBI" id="CHEBI:57966"/>
        <dbReference type="ChEBI" id="CHEBI:456215"/>
        <dbReference type="EC" id="6.3.2.1"/>
    </reaction>
</comment>
<keyword evidence="8" id="KW-0067">ATP-binding</keyword>
<dbReference type="Pfam" id="PF02569">
    <property type="entry name" value="Pantoate_ligase"/>
    <property type="match status" value="1"/>
</dbReference>